<dbReference type="AlphaFoldDB" id="A0A0K8P8X6"/>
<protein>
    <submittedName>
        <fullName evidence="5">Multidrug efflux pump subunit AcrA</fullName>
    </submittedName>
</protein>
<organism evidence="5">
    <name type="scientific">Flexilinea flocculi</name>
    <dbReference type="NCBI Taxonomy" id="1678840"/>
    <lineage>
        <taxon>Bacteria</taxon>
        <taxon>Bacillati</taxon>
        <taxon>Chloroflexota</taxon>
        <taxon>Anaerolineae</taxon>
        <taxon>Anaerolineales</taxon>
        <taxon>Anaerolineaceae</taxon>
        <taxon>Flexilinea</taxon>
    </lineage>
</organism>
<proteinExistence type="predicted"/>
<comment type="subcellular location">
    <subcellularLocation>
        <location evidence="1">Cell envelope</location>
    </subcellularLocation>
</comment>
<feature type="compositionally biased region" description="Polar residues" evidence="3">
    <location>
        <begin position="490"/>
        <end position="500"/>
    </location>
</feature>
<dbReference type="GO" id="GO:0030313">
    <property type="term" value="C:cell envelope"/>
    <property type="evidence" value="ECO:0007669"/>
    <property type="project" value="UniProtKB-SubCell"/>
</dbReference>
<name>A0A0K8P8X6_9CHLR</name>
<dbReference type="SUPFAM" id="SSF111369">
    <property type="entry name" value="HlyD-like secretion proteins"/>
    <property type="match status" value="2"/>
</dbReference>
<evidence type="ECO:0000256" key="2">
    <source>
        <dbReference type="ARBA" id="ARBA00023054"/>
    </source>
</evidence>
<feature type="domain" description="YknX-like beta-barrel" evidence="4">
    <location>
        <begin position="315"/>
        <end position="386"/>
    </location>
</feature>
<evidence type="ECO:0000256" key="1">
    <source>
        <dbReference type="ARBA" id="ARBA00004196"/>
    </source>
</evidence>
<sequence>MHENKSNQILKRILFLLLFILTGCQSKTDIQDTALSVPIVVGPISNTLTFVGNVKSSESSTLTWKTSGVVEDVKVRLGDSVTVGQELAVLEEETLSADVIKAEIPLIEAKESFNDLQISETAKAQAYKDLRDKEVALRDAELFAEGLKYPIADQEEIDAAKKALDGAKDAYDNASEEYQSVILRDHLDEQKKSLYEKLQSTLNAYAKAYDLWLYDVNNTSENTKKQAAADIEVAKAAYEDALKTFQTYSDGFPRKEDIKSAELSIETAQENYNKRSILADINGIVTIVNPRSGDYVTKGETAVRIDNRDRLFVPINISEIDIVKIKNGQEADVVLDANTGKSYKGIVNKISRQGDETDNSVSFETYVEIMDPDDSIKIGMTAEIHIILEKKTDVLLTASNAILSEDGHYYVEVLHGAERRKIPVEIGLTDGVITEITSGEVSEGDSVVVPSIESKTLSELNLPNTSGQSGFPPSVDGQAPQLQRPILSETPAQNFQEFEK</sequence>
<reference evidence="5" key="1">
    <citation type="journal article" date="2015" name="Genome Announc.">
        <title>Draft Genome Sequence of Anaerolineae Strain TC1, a Novel Isolate from a Methanogenic Wastewater Treatment System.</title>
        <authorList>
            <person name="Matsuura N."/>
            <person name="Tourlousse D.M."/>
            <person name="Sun L."/>
            <person name="Toyonaga M."/>
            <person name="Kuroda K."/>
            <person name="Ohashi A."/>
            <person name="Cruz R."/>
            <person name="Yamaguchi T."/>
            <person name="Sekiguchi Y."/>
        </authorList>
    </citation>
    <scope>NUCLEOTIDE SEQUENCE [LARGE SCALE GENOMIC DNA]</scope>
    <source>
        <strain evidence="5">TC1</strain>
    </source>
</reference>
<dbReference type="InterPro" id="IPR058636">
    <property type="entry name" value="Beta-barrel_YknX"/>
</dbReference>
<dbReference type="PROSITE" id="PS51257">
    <property type="entry name" value="PROKAR_LIPOPROTEIN"/>
    <property type="match status" value="1"/>
</dbReference>
<dbReference type="STRING" id="1678840.ATC1_1117"/>
<dbReference type="Gene3D" id="2.40.50.100">
    <property type="match status" value="2"/>
</dbReference>
<feature type="compositionally biased region" description="Polar residues" evidence="3">
    <location>
        <begin position="460"/>
        <end position="471"/>
    </location>
</feature>
<feature type="region of interest" description="Disordered" evidence="3">
    <location>
        <begin position="460"/>
        <end position="500"/>
    </location>
</feature>
<dbReference type="Gene3D" id="1.10.287.470">
    <property type="entry name" value="Helix hairpin bin"/>
    <property type="match status" value="2"/>
</dbReference>
<dbReference type="InterPro" id="IPR050465">
    <property type="entry name" value="UPF0194_transport"/>
</dbReference>
<evidence type="ECO:0000313" key="5">
    <source>
        <dbReference type="EMBL" id="GAP39098.1"/>
    </source>
</evidence>
<dbReference type="Gene3D" id="2.40.30.170">
    <property type="match status" value="1"/>
</dbReference>
<dbReference type="Proteomes" id="UP000053370">
    <property type="component" value="Unassembled WGS sequence"/>
</dbReference>
<dbReference type="Gene3D" id="2.40.420.20">
    <property type="match status" value="1"/>
</dbReference>
<accession>A0A0K8P8X6</accession>
<dbReference type="OrthoDB" id="140298at2"/>
<gene>
    <name evidence="5" type="ORF">ATC1_1117</name>
</gene>
<dbReference type="PANTHER" id="PTHR32347">
    <property type="entry name" value="EFFLUX SYSTEM COMPONENT YKNX-RELATED"/>
    <property type="match status" value="1"/>
</dbReference>
<evidence type="ECO:0000256" key="3">
    <source>
        <dbReference type="SAM" id="MobiDB-lite"/>
    </source>
</evidence>
<keyword evidence="6" id="KW-1185">Reference proteome</keyword>
<dbReference type="EMBL" id="DF968179">
    <property type="protein sequence ID" value="GAP39098.1"/>
    <property type="molecule type" value="Genomic_DNA"/>
</dbReference>
<dbReference type="PANTHER" id="PTHR32347:SF23">
    <property type="entry name" value="BLL5650 PROTEIN"/>
    <property type="match status" value="1"/>
</dbReference>
<dbReference type="Pfam" id="PF25990">
    <property type="entry name" value="Beta-barrel_YknX"/>
    <property type="match status" value="1"/>
</dbReference>
<dbReference type="RefSeq" id="WP_062276753.1">
    <property type="nucleotide sequence ID" value="NZ_DF968179.1"/>
</dbReference>
<evidence type="ECO:0000313" key="6">
    <source>
        <dbReference type="Proteomes" id="UP000053370"/>
    </source>
</evidence>
<evidence type="ECO:0000259" key="4">
    <source>
        <dbReference type="Pfam" id="PF25990"/>
    </source>
</evidence>
<keyword evidence="2" id="KW-0175">Coiled coil</keyword>